<name>A0ABS4FQK4_9BACL</name>
<protein>
    <submittedName>
        <fullName evidence="9">Membrane protein DedA with SNARE-associated domain</fullName>
    </submittedName>
</protein>
<keyword evidence="5 7" id="KW-1133">Transmembrane helix</keyword>
<evidence type="ECO:0000256" key="2">
    <source>
        <dbReference type="ARBA" id="ARBA00010792"/>
    </source>
</evidence>
<dbReference type="PANTHER" id="PTHR42709:SF6">
    <property type="entry name" value="UNDECAPRENYL PHOSPHATE TRANSPORTER A"/>
    <property type="match status" value="1"/>
</dbReference>
<dbReference type="PANTHER" id="PTHR42709">
    <property type="entry name" value="ALKALINE PHOSPHATASE LIKE PROTEIN"/>
    <property type="match status" value="1"/>
</dbReference>
<evidence type="ECO:0000256" key="6">
    <source>
        <dbReference type="ARBA" id="ARBA00023136"/>
    </source>
</evidence>
<evidence type="ECO:0000256" key="5">
    <source>
        <dbReference type="ARBA" id="ARBA00022989"/>
    </source>
</evidence>
<evidence type="ECO:0000256" key="4">
    <source>
        <dbReference type="ARBA" id="ARBA00022692"/>
    </source>
</evidence>
<evidence type="ECO:0000313" key="10">
    <source>
        <dbReference type="Proteomes" id="UP001519272"/>
    </source>
</evidence>
<dbReference type="InterPro" id="IPR032816">
    <property type="entry name" value="VTT_dom"/>
</dbReference>
<evidence type="ECO:0000256" key="1">
    <source>
        <dbReference type="ARBA" id="ARBA00004651"/>
    </source>
</evidence>
<proteinExistence type="inferred from homology"/>
<sequence length="197" mass="22319">MTEWIMDFILFFKDLSYAGIVLALSFEFVPAEIVLPLAGYWVHLGDLNLYLTILAGTIGGTFGPLTLYALGRYGGRPFIEKYGKYFFIRPHHLDSSDKFFEKYGNGVAFYGRFVPGVRTLISIPCGIAKMNVFKFSLYTFFAMLPITALYVYLGFSLGHQWENVDELVKPYIIPAATVFVVAFGLYVIVKQMKRKPA</sequence>
<dbReference type="EMBL" id="JAGGKG010000005">
    <property type="protein sequence ID" value="MBP1904866.1"/>
    <property type="molecule type" value="Genomic_DNA"/>
</dbReference>
<evidence type="ECO:0000256" key="3">
    <source>
        <dbReference type="ARBA" id="ARBA00022475"/>
    </source>
</evidence>
<evidence type="ECO:0000313" key="9">
    <source>
        <dbReference type="EMBL" id="MBP1904866.1"/>
    </source>
</evidence>
<accession>A0ABS4FQK4</accession>
<dbReference type="RefSeq" id="WP_210088535.1">
    <property type="nucleotide sequence ID" value="NZ_JAGGKG010000005.1"/>
</dbReference>
<comment type="subcellular location">
    <subcellularLocation>
        <location evidence="1">Cell membrane</location>
        <topology evidence="1">Multi-pass membrane protein</topology>
    </subcellularLocation>
</comment>
<dbReference type="InterPro" id="IPR051311">
    <property type="entry name" value="DedA_domain"/>
</dbReference>
<organism evidence="9 10">
    <name type="scientific">Paenibacillus turicensis</name>
    <dbReference type="NCBI Taxonomy" id="160487"/>
    <lineage>
        <taxon>Bacteria</taxon>
        <taxon>Bacillati</taxon>
        <taxon>Bacillota</taxon>
        <taxon>Bacilli</taxon>
        <taxon>Bacillales</taxon>
        <taxon>Paenibacillaceae</taxon>
        <taxon>Paenibacillus</taxon>
    </lineage>
</organism>
<comment type="caution">
    <text evidence="9">The sequence shown here is derived from an EMBL/GenBank/DDBJ whole genome shotgun (WGS) entry which is preliminary data.</text>
</comment>
<comment type="similarity">
    <text evidence="2">Belongs to the DedA family.</text>
</comment>
<dbReference type="Proteomes" id="UP001519272">
    <property type="component" value="Unassembled WGS sequence"/>
</dbReference>
<evidence type="ECO:0000256" key="7">
    <source>
        <dbReference type="SAM" id="Phobius"/>
    </source>
</evidence>
<feature type="transmembrane region" description="Helical" evidence="7">
    <location>
        <begin position="171"/>
        <end position="189"/>
    </location>
</feature>
<gene>
    <name evidence="9" type="ORF">J2Z32_001490</name>
</gene>
<dbReference type="Pfam" id="PF09335">
    <property type="entry name" value="VTT_dom"/>
    <property type="match status" value="1"/>
</dbReference>
<feature type="transmembrane region" description="Helical" evidence="7">
    <location>
        <begin position="137"/>
        <end position="159"/>
    </location>
</feature>
<reference evidence="9 10" key="1">
    <citation type="submission" date="2021-03" db="EMBL/GenBank/DDBJ databases">
        <title>Genomic Encyclopedia of Type Strains, Phase IV (KMG-IV): sequencing the most valuable type-strain genomes for metagenomic binning, comparative biology and taxonomic classification.</title>
        <authorList>
            <person name="Goeker M."/>
        </authorList>
    </citation>
    <scope>NUCLEOTIDE SEQUENCE [LARGE SCALE GENOMIC DNA]</scope>
    <source>
        <strain evidence="9 10">DSM 14349</strain>
    </source>
</reference>
<keyword evidence="4 7" id="KW-0812">Transmembrane</keyword>
<keyword evidence="3" id="KW-1003">Cell membrane</keyword>
<keyword evidence="10" id="KW-1185">Reference proteome</keyword>
<evidence type="ECO:0000259" key="8">
    <source>
        <dbReference type="Pfam" id="PF09335"/>
    </source>
</evidence>
<feature type="transmembrane region" description="Helical" evidence="7">
    <location>
        <begin position="20"/>
        <end position="43"/>
    </location>
</feature>
<keyword evidence="6 7" id="KW-0472">Membrane</keyword>
<feature type="transmembrane region" description="Helical" evidence="7">
    <location>
        <begin position="49"/>
        <end position="71"/>
    </location>
</feature>
<feature type="domain" description="VTT" evidence="8">
    <location>
        <begin position="29"/>
        <end position="154"/>
    </location>
</feature>